<dbReference type="RefSeq" id="WP_053081745.1">
    <property type="nucleotide sequence ID" value="NZ_CAQN01000598.1"/>
</dbReference>
<evidence type="ECO:0000256" key="1">
    <source>
        <dbReference type="ARBA" id="ARBA00023224"/>
    </source>
</evidence>
<evidence type="ECO:0000313" key="8">
    <source>
        <dbReference type="EMBL" id="CCQ67445.1"/>
    </source>
</evidence>
<dbReference type="GO" id="GO:0006935">
    <property type="term" value="P:chemotaxis"/>
    <property type="evidence" value="ECO:0007669"/>
    <property type="project" value="InterPro"/>
</dbReference>
<comment type="similarity">
    <text evidence="2">Belongs to the methyl-accepting chemotaxis (MCP) protein family.</text>
</comment>
<feature type="transmembrane region" description="Helical" evidence="5">
    <location>
        <begin position="204"/>
        <end position="227"/>
    </location>
</feature>
<proteinExistence type="inferred from homology"/>
<dbReference type="SMART" id="SM00283">
    <property type="entry name" value="MA"/>
    <property type="match status" value="1"/>
</dbReference>
<accession>T2JQF0</accession>
<dbReference type="Gene3D" id="1.10.287.950">
    <property type="entry name" value="Methyl-accepting chemotaxis protein"/>
    <property type="match status" value="1"/>
</dbReference>
<evidence type="ECO:0000259" key="6">
    <source>
        <dbReference type="PROSITE" id="PS50111"/>
    </source>
</evidence>
<evidence type="ECO:0000256" key="4">
    <source>
        <dbReference type="SAM" id="Coils"/>
    </source>
</evidence>
<evidence type="ECO:0000256" key="5">
    <source>
        <dbReference type="SAM" id="Phobius"/>
    </source>
</evidence>
<dbReference type="Pfam" id="PF00672">
    <property type="entry name" value="HAMP"/>
    <property type="match status" value="1"/>
</dbReference>
<dbReference type="AlphaFoldDB" id="T2JQF0"/>
<feature type="domain" description="HAMP" evidence="7">
    <location>
        <begin position="228"/>
        <end position="280"/>
    </location>
</feature>
<keyword evidence="5" id="KW-0472">Membrane</keyword>
<dbReference type="PROSITE" id="PS50111">
    <property type="entry name" value="CHEMOTAXIS_TRANSDUC_2"/>
    <property type="match status" value="1"/>
</dbReference>
<reference evidence="8 9" key="2">
    <citation type="submission" date="2013-09" db="EMBL/GenBank/DDBJ databases">
        <title>Whole genome comparison of six Crocosphaera watsonii strains with differing phenotypes.</title>
        <authorList>
            <person name="Bench S.R."/>
            <person name="Heller P."/>
            <person name="Frank I."/>
            <person name="Arciniega M."/>
            <person name="Shilova I.N."/>
            <person name="Zehr J.P."/>
        </authorList>
    </citation>
    <scope>NUCLEOTIDE SEQUENCE [LARGE SCALE GENOMIC DNA]</scope>
    <source>
        <strain evidence="8 9">WH 0402</strain>
    </source>
</reference>
<dbReference type="GO" id="GO:0007165">
    <property type="term" value="P:signal transduction"/>
    <property type="evidence" value="ECO:0007669"/>
    <property type="project" value="UniProtKB-KW"/>
</dbReference>
<keyword evidence="4" id="KW-0175">Coiled coil</keyword>
<dbReference type="InterPro" id="IPR004089">
    <property type="entry name" value="MCPsignal_dom"/>
</dbReference>
<dbReference type="PROSITE" id="PS50885">
    <property type="entry name" value="HAMP"/>
    <property type="match status" value="1"/>
</dbReference>
<evidence type="ECO:0000313" key="9">
    <source>
        <dbReference type="Proteomes" id="UP000018130"/>
    </source>
</evidence>
<evidence type="ECO:0000259" key="7">
    <source>
        <dbReference type="PROSITE" id="PS50885"/>
    </source>
</evidence>
<dbReference type="InterPro" id="IPR003660">
    <property type="entry name" value="HAMP_dom"/>
</dbReference>
<dbReference type="SUPFAM" id="SSF58104">
    <property type="entry name" value="Methyl-accepting chemotaxis protein (MCP) signaling domain"/>
    <property type="match status" value="1"/>
</dbReference>
<dbReference type="CDD" id="cd06225">
    <property type="entry name" value="HAMP"/>
    <property type="match status" value="1"/>
</dbReference>
<feature type="coiled-coil region" evidence="4">
    <location>
        <begin position="279"/>
        <end position="306"/>
    </location>
</feature>
<keyword evidence="1 3" id="KW-0807">Transducer</keyword>
<feature type="coiled-coil region" evidence="4">
    <location>
        <begin position="428"/>
        <end position="455"/>
    </location>
</feature>
<name>T2JQF0_CROWT</name>
<protein>
    <submittedName>
        <fullName evidence="8">Methyl-accepting chemotaxis protein</fullName>
    </submittedName>
</protein>
<dbReference type="EMBL" id="CAQN01000598">
    <property type="protein sequence ID" value="CCQ67445.1"/>
    <property type="molecule type" value="Genomic_DNA"/>
</dbReference>
<dbReference type="SMART" id="SM00304">
    <property type="entry name" value="HAMP"/>
    <property type="match status" value="1"/>
</dbReference>
<feature type="domain" description="Methyl-accepting transducer" evidence="6">
    <location>
        <begin position="350"/>
        <end position="582"/>
    </location>
</feature>
<dbReference type="PRINTS" id="PR00260">
    <property type="entry name" value="CHEMTRNSDUCR"/>
</dbReference>
<keyword evidence="5" id="KW-0812">Transmembrane</keyword>
<dbReference type="Proteomes" id="UP000018130">
    <property type="component" value="Unassembled WGS sequence"/>
</dbReference>
<gene>
    <name evidence="8" type="ORF">CWATWH0402_5960</name>
</gene>
<dbReference type="SUPFAM" id="SSF158472">
    <property type="entry name" value="HAMP domain-like"/>
    <property type="match status" value="1"/>
</dbReference>
<sequence length="620" mass="67237">MQSDEKWWQIAAKQGATIIEAKFDESTQTHILELVNSLEDSQTGELLGITKIGVSMKTFNENLGISVGQNLLSSQSLQIINGEDGSILDNFSAEGTTNAEEIVGGATVGQIVQQFSEALNRNDNVTQESMAPFLAALEKQQGITDVMFEAQQTDAKEADLVAERNLLCFEFQGRHFLLTRIPNTKFVVVSSVTKAEIAAKGRKLGTIFGITALILGGVATGIIILLAQRLSDPLAKLLGKVQQVAAGDLDVKAPLEGTQETRILGDSFNNLVTKVKALVEEQITVAQEKQEEKEKLELEIYKLLEEIHDSVDGGLTVRASLTSMEMSTVADLFNAIIDSLQDMAIQVKNSSARVSNALGEDQQSMQRLAQQAIKEAQATEETLGSVEEMSESIQAVAKNANQAATLADDTYGVTQQGAKAMDETANSIVSLKTTIAETTEKMQQLEKSSQKISQVVSLIEEMTLKTNLLAINAGRSGEQGEGFAIFGEQLGLLAEQSAKATKEIANIVANIQRETQEVAHNMSLGSNQVNDTTQLVEATKGQLEQVLERSRSINDLMKSISEATISQTDTSQTVTRLMEEIAEYSKQRLTASETVSHSMEETAQVAQELEAAVEQFKVEK</sequence>
<dbReference type="PANTHER" id="PTHR32089:SF114">
    <property type="entry name" value="METHYL-ACCEPTING CHEMOTAXIS PROTEIN MCPB"/>
    <property type="match status" value="1"/>
</dbReference>
<organism evidence="8 9">
    <name type="scientific">Crocosphaera watsonii WH 0402</name>
    <dbReference type="NCBI Taxonomy" id="1284629"/>
    <lineage>
        <taxon>Bacteria</taxon>
        <taxon>Bacillati</taxon>
        <taxon>Cyanobacteriota</taxon>
        <taxon>Cyanophyceae</taxon>
        <taxon>Oscillatoriophycideae</taxon>
        <taxon>Chroococcales</taxon>
        <taxon>Aphanothecaceae</taxon>
        <taxon>Crocosphaera</taxon>
    </lineage>
</organism>
<keyword evidence="5" id="KW-1133">Transmembrane helix</keyword>
<evidence type="ECO:0000256" key="2">
    <source>
        <dbReference type="ARBA" id="ARBA00029447"/>
    </source>
</evidence>
<dbReference type="InterPro" id="IPR004090">
    <property type="entry name" value="Chemotax_Me-accpt_rcpt"/>
</dbReference>
<dbReference type="PANTHER" id="PTHR32089">
    <property type="entry name" value="METHYL-ACCEPTING CHEMOTAXIS PROTEIN MCPB"/>
    <property type="match status" value="1"/>
</dbReference>
<dbReference type="Gene3D" id="6.10.340.10">
    <property type="match status" value="1"/>
</dbReference>
<dbReference type="Pfam" id="PF00015">
    <property type="entry name" value="MCPsignal"/>
    <property type="match status" value="1"/>
</dbReference>
<evidence type="ECO:0000256" key="3">
    <source>
        <dbReference type="PROSITE-ProRule" id="PRU00284"/>
    </source>
</evidence>
<reference evidence="8 9" key="1">
    <citation type="submission" date="2013-01" db="EMBL/GenBank/DDBJ databases">
        <authorList>
            <person name="Bench S."/>
        </authorList>
    </citation>
    <scope>NUCLEOTIDE SEQUENCE [LARGE SCALE GENOMIC DNA]</scope>
    <source>
        <strain evidence="8 9">WH 0402</strain>
    </source>
</reference>
<dbReference type="GO" id="GO:0016020">
    <property type="term" value="C:membrane"/>
    <property type="evidence" value="ECO:0007669"/>
    <property type="project" value="InterPro"/>
</dbReference>
<dbReference type="GO" id="GO:0004888">
    <property type="term" value="F:transmembrane signaling receptor activity"/>
    <property type="evidence" value="ECO:0007669"/>
    <property type="project" value="InterPro"/>
</dbReference>
<comment type="caution">
    <text evidence="8">The sequence shown here is derived from an EMBL/GenBank/DDBJ whole genome shotgun (WGS) entry which is preliminary data.</text>
</comment>